<protein>
    <recommendedName>
        <fullName evidence="3">Thioredoxin</fullName>
    </recommendedName>
</protein>
<evidence type="ECO:0000313" key="2">
    <source>
        <dbReference type="Proteomes" id="UP000092578"/>
    </source>
</evidence>
<evidence type="ECO:0008006" key="3">
    <source>
        <dbReference type="Google" id="ProtNLM"/>
    </source>
</evidence>
<dbReference type="Proteomes" id="UP000092578">
    <property type="component" value="Unassembled WGS sequence"/>
</dbReference>
<dbReference type="SUPFAM" id="SSF52833">
    <property type="entry name" value="Thioredoxin-like"/>
    <property type="match status" value="1"/>
</dbReference>
<dbReference type="InterPro" id="IPR022551">
    <property type="entry name" value="BrxC"/>
</dbReference>
<organism evidence="1 2">
    <name type="scientific">Pseudobacillus wudalianchiensis</name>
    <dbReference type="NCBI Taxonomy" id="1743143"/>
    <lineage>
        <taxon>Bacteria</taxon>
        <taxon>Bacillati</taxon>
        <taxon>Bacillota</taxon>
        <taxon>Bacilli</taxon>
        <taxon>Bacillales</taxon>
        <taxon>Bacillaceae</taxon>
        <taxon>Pseudobacillus</taxon>
    </lineage>
</organism>
<accession>A0A1B9B806</accession>
<dbReference type="EMBL" id="MAYT01000001">
    <property type="protein sequence ID" value="OCA92220.1"/>
    <property type="molecule type" value="Genomic_DNA"/>
</dbReference>
<proteinExistence type="predicted"/>
<keyword evidence="2" id="KW-1185">Reference proteome</keyword>
<comment type="caution">
    <text evidence="1">The sequence shown here is derived from an EMBL/GenBank/DDBJ whole genome shotgun (WGS) entry which is preliminary data.</text>
</comment>
<dbReference type="Pfam" id="PF11009">
    <property type="entry name" value="BrxC"/>
    <property type="match status" value="1"/>
</dbReference>
<dbReference type="Gene3D" id="3.40.30.10">
    <property type="entry name" value="Glutaredoxin"/>
    <property type="match status" value="1"/>
</dbReference>
<sequence length="108" mass="12788">MEKVDLIADFERLVEENKRFFFLKHSTTCPVSSSAFNEYQAFLHEHPEEKGYYLAVQDSRELSNYIAGEYNIIHQSPQAFLFEKGQPVWNESHWKITKEQLEQVCSQK</sequence>
<gene>
    <name evidence="1" type="ORF">A8F95_00380</name>
</gene>
<dbReference type="RefSeq" id="WP_065408753.1">
    <property type="nucleotide sequence ID" value="NZ_MAYT01000001.1"/>
</dbReference>
<name>A0A1B9B806_9BACI</name>
<dbReference type="InterPro" id="IPR036249">
    <property type="entry name" value="Thioredoxin-like_sf"/>
</dbReference>
<dbReference type="NCBIfam" id="TIGR04019">
    <property type="entry name" value="B_thiol_YtxJ"/>
    <property type="match status" value="1"/>
</dbReference>
<evidence type="ECO:0000313" key="1">
    <source>
        <dbReference type="EMBL" id="OCA92220.1"/>
    </source>
</evidence>
<dbReference type="AlphaFoldDB" id="A0A1B9B806"/>
<reference evidence="2" key="1">
    <citation type="submission" date="2016-05" db="EMBL/GenBank/DDBJ databases">
        <authorList>
            <person name="Liu B."/>
            <person name="Wang J."/>
            <person name="Zhu Y."/>
            <person name="Liu G."/>
            <person name="Chen Q."/>
            <person name="Chen Z."/>
            <person name="Lan J."/>
            <person name="Che J."/>
            <person name="Ge C."/>
            <person name="Shi H."/>
            <person name="Pan Z."/>
            <person name="Liu X."/>
        </authorList>
    </citation>
    <scope>NUCLEOTIDE SEQUENCE [LARGE SCALE GENOMIC DNA]</scope>
    <source>
        <strain evidence="2">FJAT-27215</strain>
    </source>
</reference>